<sequence length="44" mass="5625">MSLFYMVFNCFKIKIFKRKIVFFSYFIPFFFKVLRNIFFVHIWA</sequence>
<keyword evidence="1" id="KW-0472">Membrane</keyword>
<evidence type="ECO:0000313" key="2">
    <source>
        <dbReference type="EMBL" id="XBY85689.1"/>
    </source>
</evidence>
<evidence type="ECO:0000256" key="1">
    <source>
        <dbReference type="SAM" id="Phobius"/>
    </source>
</evidence>
<keyword evidence="1" id="KW-0812">Transmembrane</keyword>
<dbReference type="EMBL" id="PP847201">
    <property type="protein sequence ID" value="XBY85689.1"/>
    <property type="molecule type" value="Genomic_DNA"/>
</dbReference>
<name>A0AAU7YBG1_9VIRU</name>
<proteinExistence type="predicted"/>
<organism evidence="2">
    <name type="scientific">Iridovirus sp</name>
    <dbReference type="NCBI Taxonomy" id="135728"/>
    <lineage>
        <taxon>Viruses</taxon>
        <taxon>Varidnaviria</taxon>
        <taxon>Bamfordvirae</taxon>
        <taxon>Nucleocytoviricota</taxon>
        <taxon>Megaviricetes</taxon>
        <taxon>Pimascovirales</taxon>
        <taxon>Pimascovirales incertae sedis</taxon>
        <taxon>Iridoviridae</taxon>
        <taxon>Betairidovirinae</taxon>
        <taxon>Iridovirus</taxon>
    </lineage>
</organism>
<keyword evidence="1" id="KW-1133">Transmembrane helix</keyword>
<feature type="transmembrane region" description="Helical" evidence="1">
    <location>
        <begin position="20"/>
        <end position="43"/>
    </location>
</feature>
<reference evidence="2" key="1">
    <citation type="submission" date="2024-05" db="EMBL/GenBank/DDBJ databases">
        <title>Complete genomes of an iridovirus, and two densoviruses identified in lab reared social spiders in California, USA.</title>
        <authorList>
            <person name="Millerwise S."/>
            <person name="Lund M.C."/>
            <person name="Schmidlin K."/>
            <person name="Kraberger S."/>
            <person name="Harrison J."/>
            <person name="Cease A."/>
            <person name="Pinter-Wollman N."/>
            <person name="Varsani A."/>
        </authorList>
    </citation>
    <scope>NUCLEOTIDE SEQUENCE</scope>
    <source>
        <strain evidence="2">SocP20</strain>
    </source>
</reference>
<protein>
    <submittedName>
        <fullName evidence="2">Uncharacterized protein</fullName>
    </submittedName>
</protein>
<accession>A0AAU7YBG1</accession>